<sequence length="290" mass="33950">MIKKINKRMVLGVQYDGSLWKGWQKQCHGKTIQNIIEDALKKFLLIPIKITCASRTDSGVHALEQIVHFDTVLKRSNISWIRGINNFLPYSIVIIWVYEISTLSLISLNIFKNNKETKNIFHARFSAISRKYCYLLYNHPIRLPLLYKKFGWVYSPLNLQRMRLGANYLIGINDFTSFRSSECQAKSPICNIYKFNIEKHGNFFILSLCANSFLHHMVRNIIGSLIIIGNSKKEPEWILELLKNKNRNKAGPTFMADGLYLVKIKYSSKWKLPQESIFKKWFKNISKNFF</sequence>
<dbReference type="PANTHER" id="PTHR11142:SF0">
    <property type="entry name" value="TRNA PSEUDOURIDINE SYNTHASE-LIKE 1"/>
    <property type="match status" value="1"/>
</dbReference>
<organism evidence="10 11">
    <name type="scientific">Candidatus Profftella armatura</name>
    <name type="common">Diaphorina cf. continua</name>
    <dbReference type="NCBI Taxonomy" id="2661583"/>
    <lineage>
        <taxon>Bacteria</taxon>
        <taxon>Pseudomonadati</taxon>
        <taxon>Pseudomonadota</taxon>
        <taxon>Betaproteobacteria</taxon>
        <taxon>Candidatus Profftella</taxon>
    </lineage>
</organism>
<dbReference type="Pfam" id="PF01416">
    <property type="entry name" value="PseudoU_synth_1"/>
    <property type="match status" value="2"/>
</dbReference>
<dbReference type="Proteomes" id="UP000595708">
    <property type="component" value="Chromosome"/>
</dbReference>
<evidence type="ECO:0000259" key="9">
    <source>
        <dbReference type="Pfam" id="PF01416"/>
    </source>
</evidence>
<feature type="domain" description="Pseudouridine synthase I TruA alpha/beta" evidence="9">
    <location>
        <begin position="14"/>
        <end position="84"/>
    </location>
</feature>
<dbReference type="InterPro" id="IPR020103">
    <property type="entry name" value="PsdUridine_synth_cat_dom_sf"/>
</dbReference>
<keyword evidence="8" id="KW-0472">Membrane</keyword>
<gene>
    <name evidence="4 10" type="primary">truA</name>
    <name evidence="10" type="ORF">PADco_1010</name>
</gene>
<accession>A0A7R6VYT6</accession>
<dbReference type="HAMAP" id="MF_00171">
    <property type="entry name" value="TruA"/>
    <property type="match status" value="1"/>
</dbReference>
<protein>
    <recommendedName>
        <fullName evidence="4">tRNA pseudouridine synthase A</fullName>
        <ecNumber evidence="4">5.4.99.12</ecNumber>
    </recommendedName>
    <alternativeName>
        <fullName evidence="4">tRNA pseudouridine(38-40) synthase</fullName>
    </alternativeName>
    <alternativeName>
        <fullName evidence="4">tRNA pseudouridylate synthase I</fullName>
    </alternativeName>
    <alternativeName>
        <fullName evidence="4">tRNA-uridine isomerase I</fullName>
    </alternativeName>
</protein>
<evidence type="ECO:0000256" key="4">
    <source>
        <dbReference type="HAMAP-Rule" id="MF_00171"/>
    </source>
</evidence>
<comment type="subunit">
    <text evidence="4">Homodimer.</text>
</comment>
<dbReference type="FunFam" id="3.30.70.580:FF:000001">
    <property type="entry name" value="tRNA pseudouridine synthase A"/>
    <property type="match status" value="1"/>
</dbReference>
<dbReference type="GO" id="GO:0160147">
    <property type="term" value="F:tRNA pseudouridine(38-40) synthase activity"/>
    <property type="evidence" value="ECO:0007669"/>
    <property type="project" value="UniProtKB-EC"/>
</dbReference>
<evidence type="ECO:0000313" key="10">
    <source>
        <dbReference type="EMBL" id="BCG49521.1"/>
    </source>
</evidence>
<evidence type="ECO:0000256" key="8">
    <source>
        <dbReference type="SAM" id="Phobius"/>
    </source>
</evidence>
<dbReference type="InterPro" id="IPR020097">
    <property type="entry name" value="PsdUridine_synth_TruA_a/b_dom"/>
</dbReference>
<dbReference type="InterPro" id="IPR020095">
    <property type="entry name" value="PsdUridine_synth_TruA_C"/>
</dbReference>
<keyword evidence="2 4" id="KW-0819">tRNA processing</keyword>
<dbReference type="AlphaFoldDB" id="A0A7R6VYT6"/>
<evidence type="ECO:0000256" key="3">
    <source>
        <dbReference type="ARBA" id="ARBA00023235"/>
    </source>
</evidence>
<feature type="transmembrane region" description="Helical" evidence="8">
    <location>
        <begin position="87"/>
        <end position="111"/>
    </location>
</feature>
<evidence type="ECO:0000313" key="11">
    <source>
        <dbReference type="Proteomes" id="UP000595708"/>
    </source>
</evidence>
<dbReference type="EC" id="5.4.99.12" evidence="4"/>
<keyword evidence="8" id="KW-1133">Transmembrane helix</keyword>
<evidence type="ECO:0000256" key="1">
    <source>
        <dbReference type="ARBA" id="ARBA00009375"/>
    </source>
</evidence>
<dbReference type="PIRSF" id="PIRSF001430">
    <property type="entry name" value="tRNA_psdUrid_synth"/>
    <property type="match status" value="1"/>
</dbReference>
<feature type="active site" description="Nucleophile" evidence="4 5">
    <location>
        <position position="57"/>
    </location>
</feature>
<dbReference type="EMBL" id="AP023215">
    <property type="protein sequence ID" value="BCG49521.1"/>
    <property type="molecule type" value="Genomic_DNA"/>
</dbReference>
<dbReference type="CDD" id="cd02570">
    <property type="entry name" value="PseudoU_synth_EcTruA"/>
    <property type="match status" value="1"/>
</dbReference>
<dbReference type="NCBIfam" id="TIGR00071">
    <property type="entry name" value="hisT_truA"/>
    <property type="match status" value="1"/>
</dbReference>
<proteinExistence type="inferred from homology"/>
<dbReference type="SUPFAM" id="SSF55120">
    <property type="entry name" value="Pseudouridine synthase"/>
    <property type="match status" value="1"/>
</dbReference>
<reference evidence="10 11" key="1">
    <citation type="journal article" date="2020" name="Genome Biol. Evol.">
        <title>Comparative Genomics Underlines Multiple Roles of Profftella, an Obligate Symbiont of Psyllids: Providing Toxins, Vitamins, and Carotenoids.</title>
        <authorList>
            <person name="Nakabachi A."/>
            <person name="Piel J."/>
            <person name="Malenovsky I."/>
            <person name="Hirose Y."/>
        </authorList>
    </citation>
    <scope>NUCLEOTIDE SEQUENCE [LARGE SCALE GENOMIC DNA]</scope>
    <source>
        <strain evidence="10 11">Dco</strain>
    </source>
</reference>
<dbReference type="Gene3D" id="3.30.70.580">
    <property type="entry name" value="Pseudouridine synthase I, catalytic domain, N-terminal subdomain"/>
    <property type="match status" value="1"/>
</dbReference>
<evidence type="ECO:0000256" key="5">
    <source>
        <dbReference type="PIRSR" id="PIRSR001430-1"/>
    </source>
</evidence>
<comment type="caution">
    <text evidence="4">Lacks conserved residue(s) required for the propagation of feature annotation.</text>
</comment>
<dbReference type="InterPro" id="IPR001406">
    <property type="entry name" value="PsdUridine_synth_TruA"/>
</dbReference>
<evidence type="ECO:0000256" key="2">
    <source>
        <dbReference type="ARBA" id="ARBA00022694"/>
    </source>
</evidence>
<dbReference type="InterPro" id="IPR020094">
    <property type="entry name" value="TruA/RsuA/RluB/E/F_N"/>
</dbReference>
<name>A0A7R6VYT6_9PROT</name>
<dbReference type="PANTHER" id="PTHR11142">
    <property type="entry name" value="PSEUDOURIDYLATE SYNTHASE"/>
    <property type="match status" value="1"/>
</dbReference>
<comment type="catalytic activity">
    <reaction evidence="4 7">
        <text>uridine(38/39/40) in tRNA = pseudouridine(38/39/40) in tRNA</text>
        <dbReference type="Rhea" id="RHEA:22376"/>
        <dbReference type="Rhea" id="RHEA-COMP:10085"/>
        <dbReference type="Rhea" id="RHEA-COMP:10087"/>
        <dbReference type="ChEBI" id="CHEBI:65314"/>
        <dbReference type="ChEBI" id="CHEBI:65315"/>
        <dbReference type="EC" id="5.4.99.12"/>
    </reaction>
</comment>
<evidence type="ECO:0000256" key="6">
    <source>
        <dbReference type="PIRSR" id="PIRSR001430-2"/>
    </source>
</evidence>
<evidence type="ECO:0000256" key="7">
    <source>
        <dbReference type="RuleBase" id="RU003792"/>
    </source>
</evidence>
<dbReference type="KEGG" id="parm:PADco_1010"/>
<dbReference type="GO" id="GO:0031119">
    <property type="term" value="P:tRNA pseudouridine synthesis"/>
    <property type="evidence" value="ECO:0007669"/>
    <property type="project" value="UniProtKB-UniRule"/>
</dbReference>
<dbReference type="GO" id="GO:0003723">
    <property type="term" value="F:RNA binding"/>
    <property type="evidence" value="ECO:0007669"/>
    <property type="project" value="InterPro"/>
</dbReference>
<keyword evidence="11" id="KW-1185">Reference proteome</keyword>
<comment type="similarity">
    <text evidence="1 4 7">Belongs to the tRNA pseudouridine synthase TruA family.</text>
</comment>
<comment type="function">
    <text evidence="4">Formation of pseudouridine at positions 38, 39 and 40 in the anticodon stem and loop of transfer RNAs.</text>
</comment>
<feature type="domain" description="Pseudouridine synthase I TruA alpha/beta" evidence="9">
    <location>
        <begin position="166"/>
        <end position="267"/>
    </location>
</feature>
<keyword evidence="3 4" id="KW-0413">Isomerase</keyword>
<dbReference type="Gene3D" id="3.30.70.660">
    <property type="entry name" value="Pseudouridine synthase I, catalytic domain, C-terminal subdomain"/>
    <property type="match status" value="1"/>
</dbReference>
<keyword evidence="8" id="KW-0812">Transmembrane</keyword>
<feature type="binding site" evidence="4 6">
    <location>
        <position position="132"/>
    </location>
    <ligand>
        <name>substrate</name>
    </ligand>
</feature>